<accession>A0A8H5TVM7</accession>
<sequence>MEPSDNTRSTENRSYLGRVDDGLNDIFRLDEVWEAAWDEPIGDENATVLVDAKQYAAFLKWQAENLEGESTNALLEPKGKPMEISEKKENTDPNQYEKGASNVQSSQHDAEDRRLSACGDSSSGDEAQAWCDSFEKKMNKMGIRRQFRDILKLLELSQLMDNDMRLFELVKKKDDEERQKSPGNITN</sequence>
<dbReference type="EMBL" id="JAAQPE010000234">
    <property type="protein sequence ID" value="KAF5676482.1"/>
    <property type="molecule type" value="Genomic_DNA"/>
</dbReference>
<gene>
    <name evidence="2" type="ORF">FCIRC_7041</name>
</gene>
<keyword evidence="3" id="KW-1185">Reference proteome</keyword>
<comment type="caution">
    <text evidence="2">The sequence shown here is derived from an EMBL/GenBank/DDBJ whole genome shotgun (WGS) entry which is preliminary data.</text>
</comment>
<dbReference type="Proteomes" id="UP000572754">
    <property type="component" value="Unassembled WGS sequence"/>
</dbReference>
<feature type="region of interest" description="Disordered" evidence="1">
    <location>
        <begin position="70"/>
        <end position="123"/>
    </location>
</feature>
<evidence type="ECO:0000313" key="2">
    <source>
        <dbReference type="EMBL" id="KAF5676482.1"/>
    </source>
</evidence>
<reference evidence="2 3" key="2">
    <citation type="submission" date="2020-05" db="EMBL/GenBank/DDBJ databases">
        <title>Identification and distribution of gene clusters putatively required for synthesis of sphingolipid metabolism inhibitors in phylogenetically diverse species of the filamentous fungus Fusarium.</title>
        <authorList>
            <person name="Kim H.-S."/>
            <person name="Busman M."/>
            <person name="Brown D.W."/>
            <person name="Divon H."/>
            <person name="Uhlig S."/>
            <person name="Proctor R.H."/>
        </authorList>
    </citation>
    <scope>NUCLEOTIDE SEQUENCE [LARGE SCALE GENOMIC DNA]</scope>
    <source>
        <strain evidence="2 3">NRRL 25331</strain>
    </source>
</reference>
<evidence type="ECO:0000313" key="3">
    <source>
        <dbReference type="Proteomes" id="UP000572754"/>
    </source>
</evidence>
<name>A0A8H5TVM7_FUSCI</name>
<reference evidence="3" key="1">
    <citation type="journal article" date="2020" name="BMC Genomics">
        <title>Correction to: Identification and distribution of gene clusters required for synthesis of sphingolipid metabolism inhibitors in diverse species of the filamentous fungus Fusarium.</title>
        <authorList>
            <person name="Kim H.S."/>
            <person name="Lohmar J.M."/>
            <person name="Busman M."/>
            <person name="Brown D.W."/>
            <person name="Naumann T.A."/>
            <person name="Divon H.H."/>
            <person name="Lysoe E."/>
            <person name="Uhlig S."/>
            <person name="Proctor R.H."/>
        </authorList>
    </citation>
    <scope>NUCLEOTIDE SEQUENCE [LARGE SCALE GENOMIC DNA]</scope>
    <source>
        <strain evidence="3">NRRL 25331</strain>
    </source>
</reference>
<dbReference type="AlphaFoldDB" id="A0A8H5TVM7"/>
<feature type="compositionally biased region" description="Basic and acidic residues" evidence="1">
    <location>
        <begin position="77"/>
        <end position="91"/>
    </location>
</feature>
<evidence type="ECO:0000256" key="1">
    <source>
        <dbReference type="SAM" id="MobiDB-lite"/>
    </source>
</evidence>
<protein>
    <submittedName>
        <fullName evidence="2">Uncharacterized protein</fullName>
    </submittedName>
</protein>
<proteinExistence type="predicted"/>
<organism evidence="2 3">
    <name type="scientific">Fusarium circinatum</name>
    <name type="common">Pitch canker fungus</name>
    <name type="synonym">Gibberella circinata</name>
    <dbReference type="NCBI Taxonomy" id="48490"/>
    <lineage>
        <taxon>Eukaryota</taxon>
        <taxon>Fungi</taxon>
        <taxon>Dikarya</taxon>
        <taxon>Ascomycota</taxon>
        <taxon>Pezizomycotina</taxon>
        <taxon>Sordariomycetes</taxon>
        <taxon>Hypocreomycetidae</taxon>
        <taxon>Hypocreales</taxon>
        <taxon>Nectriaceae</taxon>
        <taxon>Fusarium</taxon>
        <taxon>Fusarium fujikuroi species complex</taxon>
    </lineage>
</organism>